<comment type="caution">
    <text evidence="1">The sequence shown here is derived from an EMBL/GenBank/DDBJ whole genome shotgun (WGS) entry which is preliminary data.</text>
</comment>
<protein>
    <recommendedName>
        <fullName evidence="3">C2H2-type domain-containing protein</fullName>
    </recommendedName>
</protein>
<evidence type="ECO:0008006" key="3">
    <source>
        <dbReference type="Google" id="ProtNLM"/>
    </source>
</evidence>
<proteinExistence type="predicted"/>
<evidence type="ECO:0000313" key="2">
    <source>
        <dbReference type="Proteomes" id="UP001642540"/>
    </source>
</evidence>
<accession>A0ABP1R231</accession>
<keyword evidence="2" id="KW-1185">Reference proteome</keyword>
<name>A0ABP1R231_9HEXA</name>
<organism evidence="1 2">
    <name type="scientific">Orchesella dallaii</name>
    <dbReference type="NCBI Taxonomy" id="48710"/>
    <lineage>
        <taxon>Eukaryota</taxon>
        <taxon>Metazoa</taxon>
        <taxon>Ecdysozoa</taxon>
        <taxon>Arthropoda</taxon>
        <taxon>Hexapoda</taxon>
        <taxon>Collembola</taxon>
        <taxon>Entomobryomorpha</taxon>
        <taxon>Entomobryoidea</taxon>
        <taxon>Orchesellidae</taxon>
        <taxon>Orchesellinae</taxon>
        <taxon>Orchesella</taxon>
    </lineage>
</organism>
<dbReference type="EMBL" id="CAXLJM020000054">
    <property type="protein sequence ID" value="CAL8117325.1"/>
    <property type="molecule type" value="Genomic_DNA"/>
</dbReference>
<sequence length="596" mass="69409">MACYVPVDKTTNYQLSKSIPTTLFPNDSNRNLLLARYKELNNKSTALHRGYRKSHIEAIVMQACLECKLIDGAVIDPVTAEDPIPMAEDSVFTYTRVSSCKRMCRVQDMECMPENPNSFRAVAAVLDKILHYINASSPARNFIPLYMDGAPYSLCMKLLRERYVCELCEVDVDAASMDTHFKLHSSSSIPKYKKIVIRQGNGHTEMTTVRAIISTFWIPFIKPLANIFGYNSESQLEYCKKAYDHHKSYLLLMVIYAALSRELVYPYVRNQLLKDAYPTYEGYCEWAAEMEKENQLYKLASTFCFTTLHCLHLFRCGVRNCNDEVTFHARHKLTALLYGCNNIKYQEILCYDTSFLLSVNPDNRHIVMNESARREAGEVGEGYDFLLENRNKLYKSFLPSDSAPTFEQWLQVSKTVVDLEQIRRKASERLDLNIRLSDQRPRKFAEEINQARRLIRNHGFLLKQKHDLTTIHDESIKLDPSFLNFVQHSERNRNDYYVSYFNNEIQHLPLINSGIQLEIDETNEENIKEAVQGRLNMLREPFYSFYKKSYKRTMTKPELLEFHKALVAQLQNQEHTDYESVLSEAFQDYMDLHSCT</sequence>
<gene>
    <name evidence="1" type="ORF">ODALV1_LOCUS17638</name>
</gene>
<dbReference type="Proteomes" id="UP001642540">
    <property type="component" value="Unassembled WGS sequence"/>
</dbReference>
<reference evidence="1 2" key="1">
    <citation type="submission" date="2024-08" db="EMBL/GenBank/DDBJ databases">
        <authorList>
            <person name="Cucini C."/>
            <person name="Frati F."/>
        </authorList>
    </citation>
    <scope>NUCLEOTIDE SEQUENCE [LARGE SCALE GENOMIC DNA]</scope>
</reference>
<evidence type="ECO:0000313" key="1">
    <source>
        <dbReference type="EMBL" id="CAL8117325.1"/>
    </source>
</evidence>